<organism evidence="5 6">
    <name type="scientific">Pendulispora albinea</name>
    <dbReference type="NCBI Taxonomy" id="2741071"/>
    <lineage>
        <taxon>Bacteria</taxon>
        <taxon>Pseudomonadati</taxon>
        <taxon>Myxococcota</taxon>
        <taxon>Myxococcia</taxon>
        <taxon>Myxococcales</taxon>
        <taxon>Sorangiineae</taxon>
        <taxon>Pendulisporaceae</taxon>
        <taxon>Pendulispora</taxon>
    </lineage>
</organism>
<feature type="domain" description="Gp5/Type VI secretion system Vgr C-terminal trimerisation" evidence="4">
    <location>
        <begin position="475"/>
        <end position="584"/>
    </location>
</feature>
<dbReference type="Gene3D" id="2.40.50.230">
    <property type="entry name" value="Gp5 N-terminal domain"/>
    <property type="match status" value="1"/>
</dbReference>
<evidence type="ECO:0000259" key="4">
    <source>
        <dbReference type="Pfam" id="PF22178"/>
    </source>
</evidence>
<name>A0ABZ2MA29_9BACT</name>
<dbReference type="RefSeq" id="WP_394828989.1">
    <property type="nucleotide sequence ID" value="NZ_CP089984.1"/>
</dbReference>
<dbReference type="Gene3D" id="3.55.50.10">
    <property type="entry name" value="Baseplate protein-like domains"/>
    <property type="match status" value="1"/>
</dbReference>
<feature type="region of interest" description="Disordered" evidence="2">
    <location>
        <begin position="366"/>
        <end position="388"/>
    </location>
</feature>
<evidence type="ECO:0000256" key="2">
    <source>
        <dbReference type="SAM" id="MobiDB-lite"/>
    </source>
</evidence>
<dbReference type="Pfam" id="PF22178">
    <property type="entry name" value="Gp5_trimer_C"/>
    <property type="match status" value="1"/>
</dbReference>
<dbReference type="InterPro" id="IPR006531">
    <property type="entry name" value="Gp5/Vgr_OB"/>
</dbReference>
<dbReference type="Proteomes" id="UP001370348">
    <property type="component" value="Chromosome"/>
</dbReference>
<dbReference type="InterPro" id="IPR017847">
    <property type="entry name" value="T6SS_RhsGE_Vgr_subset"/>
</dbReference>
<evidence type="ECO:0000256" key="1">
    <source>
        <dbReference type="ARBA" id="ARBA00005558"/>
    </source>
</evidence>
<feature type="domain" description="Gp5/Type VI secretion system Vgr protein OB-fold" evidence="3">
    <location>
        <begin position="391"/>
        <end position="458"/>
    </location>
</feature>
<dbReference type="InterPro" id="IPR006533">
    <property type="entry name" value="T6SS_Vgr_RhsGE"/>
</dbReference>
<dbReference type="NCBIfam" id="TIGR01646">
    <property type="entry name" value="vgr_GE"/>
    <property type="match status" value="1"/>
</dbReference>
<sequence>MVHDDIGYELTIVNVKDSLLRVASFEAVEELSSIFAYTIVVATDPDPEAIASLEAALGSDARFAVTKGGDVSRIVHGIITRVQPDGAFKGETQARVVFVLEPRLANLRHRGGFRIFQNMAMHEIVLALCDSEQIKCSWLIKGRPPKREYCTQFNESDFAFIRRLASDEGMHFYFTHDDEETTLTFANDPGGYPEIEPKIRIPFNDTIGAVDSEHVRSIRRSQNVRVGAFEHRDYNFLEPNNPLVARAETAGKETAANSHKREFRDYPGWSVQKDGEGKARAQMRLDELRSDASVVAGTALSLRLSPGRTFTLEGHREDGFNRKLLVTGVRMSGAVQGALRDGSGVRGGTRPTEFKAVPAEVTIHPKRRPKPQSRLQSARVVGPKDGDPYVDERGRVKVQFFWDRDGKFDENSSCWIRMMTPAAHLDEGFWQAHKVGSEVVVGFIDDDIDRPMILGAVYNTVQPQLYPLPAQVAKSVWRTNSIPGNKGFNEITQDNTAGREVIFLHAQKDHKEVVLHNHMESIGANQTSSVGANQTVSVGANRSVSVGANHTVTVTANETNTVHGKRTEKVDTGEDVTVKAGRTHTVETGDEKLSVKAGKRAVSVSAEDSLTADSKKDKVTTTFDLDAGTSITIHHGKDSTLTLKENTAELNTAKEIKLTNSKSTITLKEGVLSIEATDEIALKAGPASISLKNDGTVTISGATKVGIGCQSSTVNLEPAQAVVNGAAVNVTASGVMEISGAMIKIN</sequence>
<evidence type="ECO:0000313" key="6">
    <source>
        <dbReference type="Proteomes" id="UP001370348"/>
    </source>
</evidence>
<reference evidence="5 6" key="1">
    <citation type="submission" date="2021-12" db="EMBL/GenBank/DDBJ databases">
        <title>Discovery of the Pendulisporaceae a myxobacterial family with distinct sporulation behavior and unique specialized metabolism.</title>
        <authorList>
            <person name="Garcia R."/>
            <person name="Popoff A."/>
            <person name="Bader C.D."/>
            <person name="Loehr J."/>
            <person name="Walesch S."/>
            <person name="Walt C."/>
            <person name="Boldt J."/>
            <person name="Bunk B."/>
            <person name="Haeckl F.J.F.P.J."/>
            <person name="Gunesch A.P."/>
            <person name="Birkelbach J."/>
            <person name="Nuebel U."/>
            <person name="Pietschmann T."/>
            <person name="Bach T."/>
            <person name="Mueller R."/>
        </authorList>
    </citation>
    <scope>NUCLEOTIDE SEQUENCE [LARGE SCALE GENOMIC DNA]</scope>
    <source>
        <strain evidence="5 6">MSr11954</strain>
    </source>
</reference>
<dbReference type="Pfam" id="PF05954">
    <property type="entry name" value="Phage_GPD"/>
    <property type="match status" value="1"/>
</dbReference>
<dbReference type="InterPro" id="IPR054030">
    <property type="entry name" value="Gp5_Vgr_C"/>
</dbReference>
<dbReference type="Gene3D" id="4.10.220.110">
    <property type="match status" value="1"/>
</dbReference>
<keyword evidence="6" id="KW-1185">Reference proteome</keyword>
<dbReference type="EMBL" id="CP089984">
    <property type="protein sequence ID" value="WXB19369.1"/>
    <property type="molecule type" value="Genomic_DNA"/>
</dbReference>
<dbReference type="SUPFAM" id="SSF69279">
    <property type="entry name" value="Phage tail proteins"/>
    <property type="match status" value="2"/>
</dbReference>
<evidence type="ECO:0000259" key="3">
    <source>
        <dbReference type="Pfam" id="PF04717"/>
    </source>
</evidence>
<gene>
    <name evidence="5" type="primary">vgrG</name>
    <name evidence="5" type="ORF">LZC94_19325</name>
</gene>
<comment type="similarity">
    <text evidence="1">Belongs to the VgrG protein family.</text>
</comment>
<evidence type="ECO:0000313" key="5">
    <source>
        <dbReference type="EMBL" id="WXB19369.1"/>
    </source>
</evidence>
<dbReference type="Gene3D" id="2.30.110.50">
    <property type="match status" value="1"/>
</dbReference>
<dbReference type="SUPFAM" id="SSF69255">
    <property type="entry name" value="gp5 N-terminal domain-like"/>
    <property type="match status" value="1"/>
</dbReference>
<dbReference type="InterPro" id="IPR037026">
    <property type="entry name" value="Vgr_OB-fold_dom_sf"/>
</dbReference>
<protein>
    <submittedName>
        <fullName evidence="5">Type VI secretion system tip protein VgrG</fullName>
    </submittedName>
</protein>
<dbReference type="Pfam" id="PF04717">
    <property type="entry name" value="Phage_base_V"/>
    <property type="match status" value="1"/>
</dbReference>
<dbReference type="SUPFAM" id="SSF69349">
    <property type="entry name" value="Phage fibre proteins"/>
    <property type="match status" value="1"/>
</dbReference>
<accession>A0ABZ2MA29</accession>
<proteinExistence type="inferred from homology"/>
<dbReference type="NCBIfam" id="TIGR03361">
    <property type="entry name" value="VI_Rhs_Vgr"/>
    <property type="match status" value="1"/>
</dbReference>